<dbReference type="AlphaFoldDB" id="A0A431VUW0"/>
<dbReference type="OrthoDB" id="4913at2"/>
<comment type="caution">
    <text evidence="8">The sequence shown here is derived from an EMBL/GenBank/DDBJ whole genome shotgun (WGS) entry which is preliminary data.</text>
</comment>
<dbReference type="PANTHER" id="PTHR37311">
    <property type="entry name" value="2-PHOSPHOSULFOLACTATE PHOSPHATASE-RELATED"/>
    <property type="match status" value="1"/>
</dbReference>
<evidence type="ECO:0000256" key="2">
    <source>
        <dbReference type="ARBA" id="ARBA00009997"/>
    </source>
</evidence>
<evidence type="ECO:0000256" key="5">
    <source>
        <dbReference type="ARBA" id="ARBA00022801"/>
    </source>
</evidence>
<accession>A0A431VUW0</accession>
<proteinExistence type="inferred from homology"/>
<name>A0A431VUW0_9DEIO</name>
<keyword evidence="6" id="KW-0460">Magnesium</keyword>
<evidence type="ECO:0000256" key="7">
    <source>
        <dbReference type="ARBA" id="ARBA00033711"/>
    </source>
</evidence>
<dbReference type="SUPFAM" id="SSF142823">
    <property type="entry name" value="ComB-like"/>
    <property type="match status" value="1"/>
</dbReference>
<keyword evidence="9" id="KW-1185">Reference proteome</keyword>
<comment type="similarity">
    <text evidence="2">Belongs to the ComB family.</text>
</comment>
<dbReference type="InterPro" id="IPR005238">
    <property type="entry name" value="ComB-like"/>
</dbReference>
<evidence type="ECO:0000313" key="9">
    <source>
        <dbReference type="Proteomes" id="UP000277766"/>
    </source>
</evidence>
<evidence type="ECO:0000256" key="3">
    <source>
        <dbReference type="ARBA" id="ARBA00012953"/>
    </source>
</evidence>
<sequence length="258" mass="26857">MSRRLSVSLLPELHPPHTHGGTALVIDVLRATTTATTFLEQGADAVIFAPTPEVAFARREAAGGAQVRLAGERSGVIIPGFDLGNSPLDAQRQNWAGHQIVMNTTNGTGAAHLAAQSAERVLLACLRNAPAAAVAALAYPGDLRIVCSGTNRQVSLDDCYAAGVLVRELLDRAVCQPDDSAQMVLALLNQWPDPLAALEASRHGQRLLGLGDVDAALADLALDVAFCAKVGVSDTVPRLLGSETGGLVFSANDQENTA</sequence>
<evidence type="ECO:0000313" key="8">
    <source>
        <dbReference type="EMBL" id="RTR27058.1"/>
    </source>
</evidence>
<keyword evidence="5" id="KW-0378">Hydrolase</keyword>
<dbReference type="Proteomes" id="UP000277766">
    <property type="component" value="Unassembled WGS sequence"/>
</dbReference>
<reference evidence="8 9" key="1">
    <citation type="submission" date="2018-12" db="EMBL/GenBank/DDBJ databases">
        <title>Deinococcus radiophilus ATCC 27603 genome sequencing and assembly.</title>
        <authorList>
            <person name="Maclea K.S."/>
            <person name="Maynard C.R."/>
        </authorList>
    </citation>
    <scope>NUCLEOTIDE SEQUENCE [LARGE SCALE GENOMIC DNA]</scope>
    <source>
        <strain evidence="8 9">ATCC 27603</strain>
    </source>
</reference>
<evidence type="ECO:0000256" key="4">
    <source>
        <dbReference type="ARBA" id="ARBA00021948"/>
    </source>
</evidence>
<dbReference type="EC" id="3.1.3.71" evidence="3"/>
<organism evidence="8 9">
    <name type="scientific">Deinococcus radiophilus</name>
    <dbReference type="NCBI Taxonomy" id="32062"/>
    <lineage>
        <taxon>Bacteria</taxon>
        <taxon>Thermotogati</taxon>
        <taxon>Deinococcota</taxon>
        <taxon>Deinococci</taxon>
        <taxon>Deinococcales</taxon>
        <taxon>Deinococcaceae</taxon>
        <taxon>Deinococcus</taxon>
    </lineage>
</organism>
<dbReference type="RefSeq" id="WP_126352080.1">
    <property type="nucleotide sequence ID" value="NZ_CP086380.1"/>
</dbReference>
<dbReference type="GO" id="GO:0050545">
    <property type="term" value="F:sulfopyruvate decarboxylase activity"/>
    <property type="evidence" value="ECO:0007669"/>
    <property type="project" value="TreeGrafter"/>
</dbReference>
<protein>
    <recommendedName>
        <fullName evidence="4">Probable 2-phosphosulfolactate phosphatase</fullName>
        <ecNumber evidence="3">3.1.3.71</ecNumber>
    </recommendedName>
</protein>
<dbReference type="Gene3D" id="3.90.1560.10">
    <property type="entry name" value="ComB-like"/>
    <property type="match status" value="1"/>
</dbReference>
<comment type="catalytic activity">
    <reaction evidence="7">
        <text>(2R)-O-phospho-3-sulfolactate + H2O = (2R)-3-sulfolactate + phosphate</text>
        <dbReference type="Rhea" id="RHEA:23416"/>
        <dbReference type="ChEBI" id="CHEBI:15377"/>
        <dbReference type="ChEBI" id="CHEBI:15597"/>
        <dbReference type="ChEBI" id="CHEBI:43474"/>
        <dbReference type="ChEBI" id="CHEBI:58738"/>
        <dbReference type="EC" id="3.1.3.71"/>
    </reaction>
</comment>
<comment type="cofactor">
    <cofactor evidence="1">
        <name>Mg(2+)</name>
        <dbReference type="ChEBI" id="CHEBI:18420"/>
    </cofactor>
</comment>
<dbReference type="Pfam" id="PF04029">
    <property type="entry name" value="2-ph_phosp"/>
    <property type="match status" value="1"/>
</dbReference>
<dbReference type="InterPro" id="IPR036702">
    <property type="entry name" value="ComB-like_sf"/>
</dbReference>
<gene>
    <name evidence="8" type="ORF">EJ104_07205</name>
</gene>
<dbReference type="GO" id="GO:0050532">
    <property type="term" value="F:2-phosphosulfolactate phosphatase activity"/>
    <property type="evidence" value="ECO:0007669"/>
    <property type="project" value="UniProtKB-EC"/>
</dbReference>
<dbReference type="PANTHER" id="PTHR37311:SF1">
    <property type="entry name" value="2-PHOSPHOSULFOLACTATE PHOSPHATASE-RELATED"/>
    <property type="match status" value="1"/>
</dbReference>
<dbReference type="GO" id="GO:0000287">
    <property type="term" value="F:magnesium ion binding"/>
    <property type="evidence" value="ECO:0007669"/>
    <property type="project" value="InterPro"/>
</dbReference>
<dbReference type="EMBL" id="RXPE01000012">
    <property type="protein sequence ID" value="RTR27058.1"/>
    <property type="molecule type" value="Genomic_DNA"/>
</dbReference>
<evidence type="ECO:0000256" key="6">
    <source>
        <dbReference type="ARBA" id="ARBA00022842"/>
    </source>
</evidence>
<evidence type="ECO:0000256" key="1">
    <source>
        <dbReference type="ARBA" id="ARBA00001946"/>
    </source>
</evidence>